<name>I1XM06_METNJ</name>
<gene>
    <name evidence="1" type="ordered locus">Q7A_2635</name>
</gene>
<evidence type="ECO:0000313" key="2">
    <source>
        <dbReference type="Proteomes" id="UP000009144"/>
    </source>
</evidence>
<dbReference type="STRING" id="754476.Q7A_2635"/>
<dbReference type="PATRIC" id="fig|754476.3.peg.2585"/>
<evidence type="ECO:0000313" key="1">
    <source>
        <dbReference type="EMBL" id="AFI85425.1"/>
    </source>
</evidence>
<organism evidence="1 2">
    <name type="scientific">Methylophaga nitratireducenticrescens</name>
    <dbReference type="NCBI Taxonomy" id="754476"/>
    <lineage>
        <taxon>Bacteria</taxon>
        <taxon>Pseudomonadati</taxon>
        <taxon>Pseudomonadota</taxon>
        <taxon>Gammaproteobacteria</taxon>
        <taxon>Thiotrichales</taxon>
        <taxon>Piscirickettsiaceae</taxon>
        <taxon>Methylophaga</taxon>
    </lineage>
</organism>
<dbReference type="EMBL" id="CP003390">
    <property type="protein sequence ID" value="AFI85425.1"/>
    <property type="molecule type" value="Genomic_DNA"/>
</dbReference>
<reference evidence="1 2" key="2">
    <citation type="journal article" date="2013" name="Int. J. Syst. Evol. Microbiol.">
        <title>Methylophaga nitratireducenticrescens sp. nov. and Methylophaga frappieri sp. nov., isolated from the biofilm of the methanol-fed denitrification system treating the seawater at the Montreal Biodome.</title>
        <authorList>
            <person name="Villeneuve C."/>
            <person name="Martineau C."/>
            <person name="Mauffrey F."/>
            <person name="Villemur R."/>
        </authorList>
    </citation>
    <scope>NUCLEOTIDE SEQUENCE [LARGE SCALE GENOMIC DNA]</scope>
    <source>
        <strain evidence="1 2">JAM1</strain>
    </source>
</reference>
<keyword evidence="2" id="KW-1185">Reference proteome</keyword>
<dbReference type="HOGENOM" id="CLU_3063333_0_0_6"/>
<sequence>MLFSFDNNLNYTNIQPVNGLLFHSYSLTITYFEAHKQSGDVLMMFKIKQSASN</sequence>
<protein>
    <submittedName>
        <fullName evidence="1">Uncharacterized protein</fullName>
    </submittedName>
</protein>
<accession>I1XM06</accession>
<reference evidence="1 2" key="1">
    <citation type="journal article" date="2012" name="J. Bacteriol.">
        <title>Complete genome sequences of Methylophaga sp. strain JAM1 and Methylophaga sp. strain JAM7.</title>
        <authorList>
            <person name="Villeneuve C."/>
            <person name="Martineau C."/>
            <person name="Mauffrey F."/>
            <person name="Villemur R."/>
        </authorList>
    </citation>
    <scope>NUCLEOTIDE SEQUENCE [LARGE SCALE GENOMIC DNA]</scope>
    <source>
        <strain evidence="1 2">JAM1</strain>
    </source>
</reference>
<proteinExistence type="predicted"/>
<dbReference type="AlphaFoldDB" id="I1XM06"/>
<dbReference type="Proteomes" id="UP000009144">
    <property type="component" value="Chromosome"/>
</dbReference>